<name>A0A8H6S696_9AGAR</name>
<dbReference type="SUPFAM" id="SSF52047">
    <property type="entry name" value="RNI-like"/>
    <property type="match status" value="1"/>
</dbReference>
<evidence type="ECO:0000313" key="3">
    <source>
        <dbReference type="Proteomes" id="UP000636479"/>
    </source>
</evidence>
<sequence>MSLDTELDTATIIANLEAEVSALNSQASRLVLQLAETVTKKTELENALARHKNATVPMLSLPDEMLALIVTAWQEVARPQELVPVLASQISRRFRSVVSSTATLWTALSLSCDSETTQQQLDMYLSQSGRCLLSVSLLFWNTTDEDTDYIAPALPTLWINFTRVSRLVIDARGCQIELSDLFLGLKSCEAPHLEYLEIVAPPDGASESELDNEQELALWQLFVDGAPRLKTLTLGDFYLEDDQVWFASLENVCLQFMSFVYPGIWDSMLSDSSRLVHLTVDGSSFVSDAPRGSIKLPNLRTFRILRVISWLQNVLFSRTLLVAVDAPTLETMEFTQVHGRQVAAFFHLCPVSQYPVLSAVTFACSSSYCNGCDRRPAVIPREVLTRFSRLSTLFLFNVCFMPRLVEDLLLTTPGRLQTRLGGLPALRTMWLDYRLADKFGISAWPPLTEDSGVPYDDPLVSLRRLHEARYVSDNEYPPLTLCLPRSQYFIEPPPGWNNVRVMDIEDAVLRELEIIS</sequence>
<dbReference type="OrthoDB" id="3203373at2759"/>
<dbReference type="InterPro" id="IPR032675">
    <property type="entry name" value="LRR_dom_sf"/>
</dbReference>
<organism evidence="2 3">
    <name type="scientific">Mycena indigotica</name>
    <dbReference type="NCBI Taxonomy" id="2126181"/>
    <lineage>
        <taxon>Eukaryota</taxon>
        <taxon>Fungi</taxon>
        <taxon>Dikarya</taxon>
        <taxon>Basidiomycota</taxon>
        <taxon>Agaricomycotina</taxon>
        <taxon>Agaricomycetes</taxon>
        <taxon>Agaricomycetidae</taxon>
        <taxon>Agaricales</taxon>
        <taxon>Marasmiineae</taxon>
        <taxon>Mycenaceae</taxon>
        <taxon>Mycena</taxon>
    </lineage>
</organism>
<dbReference type="RefSeq" id="XP_037215423.1">
    <property type="nucleotide sequence ID" value="XM_037368497.1"/>
</dbReference>
<gene>
    <name evidence="2" type="ORF">MIND_01198800</name>
</gene>
<dbReference type="GeneID" id="59351013"/>
<comment type="caution">
    <text evidence="2">The sequence shown here is derived from an EMBL/GenBank/DDBJ whole genome shotgun (WGS) entry which is preliminary data.</text>
</comment>
<dbReference type="Gene3D" id="3.80.10.10">
    <property type="entry name" value="Ribonuclease Inhibitor"/>
    <property type="match status" value="1"/>
</dbReference>
<dbReference type="Proteomes" id="UP000636479">
    <property type="component" value="Unassembled WGS sequence"/>
</dbReference>
<evidence type="ECO:0000256" key="1">
    <source>
        <dbReference type="SAM" id="Coils"/>
    </source>
</evidence>
<feature type="coiled-coil region" evidence="1">
    <location>
        <begin position="13"/>
        <end position="54"/>
    </location>
</feature>
<keyword evidence="3" id="KW-1185">Reference proteome</keyword>
<dbReference type="AlphaFoldDB" id="A0A8H6S696"/>
<proteinExistence type="predicted"/>
<dbReference type="EMBL" id="JACAZF010000011">
    <property type="protein sequence ID" value="KAF7292995.1"/>
    <property type="molecule type" value="Genomic_DNA"/>
</dbReference>
<evidence type="ECO:0000313" key="2">
    <source>
        <dbReference type="EMBL" id="KAF7292995.1"/>
    </source>
</evidence>
<accession>A0A8H6S696</accession>
<reference evidence="2" key="1">
    <citation type="submission" date="2020-05" db="EMBL/GenBank/DDBJ databases">
        <title>Mycena genomes resolve the evolution of fungal bioluminescence.</title>
        <authorList>
            <person name="Tsai I.J."/>
        </authorList>
    </citation>
    <scope>NUCLEOTIDE SEQUENCE</scope>
    <source>
        <strain evidence="2">171206Taipei</strain>
    </source>
</reference>
<keyword evidence="1" id="KW-0175">Coiled coil</keyword>
<protein>
    <recommendedName>
        <fullName evidence="4">F-box domain-containing protein</fullName>
    </recommendedName>
</protein>
<evidence type="ECO:0008006" key="4">
    <source>
        <dbReference type="Google" id="ProtNLM"/>
    </source>
</evidence>